<dbReference type="Proteomes" id="UP000014760">
    <property type="component" value="Unassembled WGS sequence"/>
</dbReference>
<dbReference type="OrthoDB" id="270584at2759"/>
<reference evidence="16 18" key="2">
    <citation type="journal article" date="2013" name="Nature">
        <title>Insights into bilaterian evolution from three spiralian genomes.</title>
        <authorList>
            <person name="Simakov O."/>
            <person name="Marletaz F."/>
            <person name="Cho S.J."/>
            <person name="Edsinger-Gonzales E."/>
            <person name="Havlak P."/>
            <person name="Hellsten U."/>
            <person name="Kuo D.H."/>
            <person name="Larsson T."/>
            <person name="Lv J."/>
            <person name="Arendt D."/>
            <person name="Savage R."/>
            <person name="Osoegawa K."/>
            <person name="de Jong P."/>
            <person name="Grimwood J."/>
            <person name="Chapman J.A."/>
            <person name="Shapiro H."/>
            <person name="Aerts A."/>
            <person name="Otillar R.P."/>
            <person name="Terry A.Y."/>
            <person name="Boore J.L."/>
            <person name="Grigoriev I.V."/>
            <person name="Lindberg D.R."/>
            <person name="Seaver E.C."/>
            <person name="Weisblat D.A."/>
            <person name="Putnam N.H."/>
            <person name="Rokhsar D.S."/>
        </authorList>
    </citation>
    <scope>NUCLEOTIDE SEQUENCE</scope>
    <source>
        <strain evidence="16 18">I ESC-2004</strain>
    </source>
</reference>
<dbReference type="CDD" id="cd00051">
    <property type="entry name" value="EFh"/>
    <property type="match status" value="1"/>
</dbReference>
<dbReference type="Gene3D" id="1.10.238.10">
    <property type="entry name" value="EF-hand"/>
    <property type="match status" value="2"/>
</dbReference>
<evidence type="ECO:0000256" key="6">
    <source>
        <dbReference type="ARBA" id="ARBA00022737"/>
    </source>
</evidence>
<feature type="domain" description="EF-hand" evidence="15">
    <location>
        <begin position="66"/>
        <end position="101"/>
    </location>
</feature>
<evidence type="ECO:0000256" key="4">
    <source>
        <dbReference type="ARBA" id="ARBA00022692"/>
    </source>
</evidence>
<dbReference type="PROSITE" id="PS50222">
    <property type="entry name" value="EF_HAND_2"/>
    <property type="match status" value="2"/>
</dbReference>
<feature type="repeat" description="Solcar" evidence="12">
    <location>
        <begin position="172"/>
        <end position="257"/>
    </location>
</feature>
<dbReference type="SUPFAM" id="SSF47473">
    <property type="entry name" value="EF-hand"/>
    <property type="match status" value="1"/>
</dbReference>
<evidence type="ECO:0000256" key="7">
    <source>
        <dbReference type="ARBA" id="ARBA00022792"/>
    </source>
</evidence>
<sequence>MSKEDSARYKDLFSKLDVNKDGIVEVGELAKVMRAQKNLKESDYYRADQDASKGLDFSEFMTYMQSHEQKLRIAFSDLDRNKDGLIEPSEVQAALAKLGVAVDASEAERLTKRIDKDGSVGITWEEWKDFFQFSQAESLEDLVLFWRQSLMIDIGDDLTVPPEFTEKEKQSGMWWRHLVSGGLAGAVSRSGTAPLDRLKILLQVHGSSQKLGIVSGFKFMLKEGGVRSMWRGNGVNILRIAPESAVKFAAYEKIKRLIKGGDATSTIQPHERFFAGASAGVIAQTFIYPMEVIKTRLAIGETGRYNGILDCGWKVYRQEGLGMLYRGYLPNVLGIIPYAGMDLAIYETLKQKYLSKHPNEPNPGVLLLLGCGTVSSTCGMLTAYPLTLLRTKMQAAATPEAKAGLLPLFKHVFRNEGIQGLYRGITPNFMRVLPAVSISYVIYEKSKRRLGAS</sequence>
<dbReference type="PROSITE" id="PS00018">
    <property type="entry name" value="EF_HAND_1"/>
    <property type="match status" value="2"/>
</dbReference>
<dbReference type="GO" id="GO:0005743">
    <property type="term" value="C:mitochondrial inner membrane"/>
    <property type="evidence" value="ECO:0007669"/>
    <property type="project" value="UniProtKB-SubCell"/>
</dbReference>
<evidence type="ECO:0000256" key="3">
    <source>
        <dbReference type="ARBA" id="ARBA00022448"/>
    </source>
</evidence>
<keyword evidence="7" id="KW-0999">Mitochondrion inner membrane</keyword>
<evidence type="ECO:0000256" key="14">
    <source>
        <dbReference type="SAM" id="Phobius"/>
    </source>
</evidence>
<dbReference type="InterPro" id="IPR023395">
    <property type="entry name" value="MCP_dom_sf"/>
</dbReference>
<comment type="similarity">
    <text evidence="2 13">Belongs to the mitochondrial carrier (TC 2.A.29) family.</text>
</comment>
<evidence type="ECO:0000256" key="11">
    <source>
        <dbReference type="ARBA" id="ARBA00023136"/>
    </source>
</evidence>
<keyword evidence="5" id="KW-0479">Metal-binding</keyword>
<reference evidence="18" key="1">
    <citation type="submission" date="2012-12" db="EMBL/GenBank/DDBJ databases">
        <authorList>
            <person name="Hellsten U."/>
            <person name="Grimwood J."/>
            <person name="Chapman J.A."/>
            <person name="Shapiro H."/>
            <person name="Aerts A."/>
            <person name="Otillar R.P."/>
            <person name="Terry A.Y."/>
            <person name="Boore J.L."/>
            <person name="Simakov O."/>
            <person name="Marletaz F."/>
            <person name="Cho S.-J."/>
            <person name="Edsinger-Gonzales E."/>
            <person name="Havlak P."/>
            <person name="Kuo D.-H."/>
            <person name="Larsson T."/>
            <person name="Lv J."/>
            <person name="Arendt D."/>
            <person name="Savage R."/>
            <person name="Osoegawa K."/>
            <person name="de Jong P."/>
            <person name="Lindberg D.R."/>
            <person name="Seaver E.C."/>
            <person name="Weisblat D.A."/>
            <person name="Putnam N.H."/>
            <person name="Grigoriev I.V."/>
            <person name="Rokhsar D.S."/>
        </authorList>
    </citation>
    <scope>NUCLEOTIDE SEQUENCE</scope>
    <source>
        <strain evidence="18">I ESC-2004</strain>
    </source>
</reference>
<dbReference type="STRING" id="283909.R7T4D2"/>
<keyword evidence="6" id="KW-0677">Repeat</keyword>
<name>R7T4D2_CAPTE</name>
<organism evidence="16">
    <name type="scientific">Capitella teleta</name>
    <name type="common">Polychaete worm</name>
    <dbReference type="NCBI Taxonomy" id="283909"/>
    <lineage>
        <taxon>Eukaryota</taxon>
        <taxon>Metazoa</taxon>
        <taxon>Spiralia</taxon>
        <taxon>Lophotrochozoa</taxon>
        <taxon>Annelida</taxon>
        <taxon>Polychaeta</taxon>
        <taxon>Sedentaria</taxon>
        <taxon>Scolecida</taxon>
        <taxon>Capitellidae</taxon>
        <taxon>Capitella</taxon>
    </lineage>
</organism>
<dbReference type="PROSITE" id="PS50920">
    <property type="entry name" value="SOLCAR"/>
    <property type="match status" value="3"/>
</dbReference>
<dbReference type="OMA" id="MFHSLDH"/>
<accession>R7T4D2</accession>
<dbReference type="FunFam" id="1.50.40.10:FF:000003">
    <property type="entry name" value="Putative calcium-binding mitochondrial carrier protein scamc-2"/>
    <property type="match status" value="1"/>
</dbReference>
<dbReference type="PRINTS" id="PR00926">
    <property type="entry name" value="MITOCARRIER"/>
</dbReference>
<dbReference type="Pfam" id="PF13202">
    <property type="entry name" value="EF-hand_5"/>
    <property type="match status" value="1"/>
</dbReference>
<keyword evidence="9 14" id="KW-1133">Transmembrane helix</keyword>
<dbReference type="InterPro" id="IPR018108">
    <property type="entry name" value="MCP_transmembrane"/>
</dbReference>
<dbReference type="FunFam" id="1.10.238.10:FF:000028">
    <property type="entry name" value="Putative calcium-binding mitochondrial carrier protein scamc-2"/>
    <property type="match status" value="1"/>
</dbReference>
<reference evidence="17" key="3">
    <citation type="submission" date="2015-06" db="UniProtKB">
        <authorList>
            <consortium name="EnsemblMetazoa"/>
        </authorList>
    </citation>
    <scope>IDENTIFICATION</scope>
</reference>
<dbReference type="GO" id="GO:0055085">
    <property type="term" value="P:transmembrane transport"/>
    <property type="evidence" value="ECO:0007669"/>
    <property type="project" value="InterPro"/>
</dbReference>
<feature type="transmembrane region" description="Helical" evidence="14">
    <location>
        <begin position="366"/>
        <end position="386"/>
    </location>
</feature>
<proteinExistence type="inferred from homology"/>
<dbReference type="EMBL" id="AMQN01003575">
    <property type="status" value="NOT_ANNOTATED_CDS"/>
    <property type="molecule type" value="Genomic_DNA"/>
</dbReference>
<gene>
    <name evidence="16" type="ORF">CAPTEDRAFT_181015</name>
</gene>
<dbReference type="InterPro" id="IPR002048">
    <property type="entry name" value="EF_hand_dom"/>
</dbReference>
<evidence type="ECO:0000256" key="9">
    <source>
        <dbReference type="ARBA" id="ARBA00022989"/>
    </source>
</evidence>
<dbReference type="EMBL" id="KB312171">
    <property type="protein sequence ID" value="ELT87743.1"/>
    <property type="molecule type" value="Genomic_DNA"/>
</dbReference>
<evidence type="ECO:0000256" key="12">
    <source>
        <dbReference type="PROSITE-ProRule" id="PRU00282"/>
    </source>
</evidence>
<evidence type="ECO:0000256" key="13">
    <source>
        <dbReference type="RuleBase" id="RU000488"/>
    </source>
</evidence>
<dbReference type="PRINTS" id="PR00928">
    <property type="entry name" value="GRAVESDC"/>
</dbReference>
<dbReference type="AlphaFoldDB" id="R7T4D2"/>
<feature type="transmembrane region" description="Helical" evidence="14">
    <location>
        <begin position="327"/>
        <end position="346"/>
    </location>
</feature>
<evidence type="ECO:0000256" key="5">
    <source>
        <dbReference type="ARBA" id="ARBA00022723"/>
    </source>
</evidence>
<dbReference type="InterPro" id="IPR018247">
    <property type="entry name" value="EF_Hand_1_Ca_BS"/>
</dbReference>
<evidence type="ECO:0000256" key="8">
    <source>
        <dbReference type="ARBA" id="ARBA00022837"/>
    </source>
</evidence>
<keyword evidence="18" id="KW-1185">Reference proteome</keyword>
<dbReference type="Pfam" id="PF13499">
    <property type="entry name" value="EF-hand_7"/>
    <property type="match status" value="1"/>
</dbReference>
<dbReference type="HOGENOM" id="CLU_015166_2_0_1"/>
<feature type="repeat" description="Solcar" evidence="12">
    <location>
        <begin position="363"/>
        <end position="449"/>
    </location>
</feature>
<dbReference type="InterPro" id="IPR011992">
    <property type="entry name" value="EF-hand-dom_pair"/>
</dbReference>
<evidence type="ECO:0000313" key="17">
    <source>
        <dbReference type="EnsemblMetazoa" id="CapteP181015"/>
    </source>
</evidence>
<dbReference type="Pfam" id="PF00153">
    <property type="entry name" value="Mito_carr"/>
    <property type="match status" value="3"/>
</dbReference>
<keyword evidence="8" id="KW-0106">Calcium</keyword>
<feature type="domain" description="EF-hand" evidence="15">
    <location>
        <begin position="4"/>
        <end position="39"/>
    </location>
</feature>
<evidence type="ECO:0000259" key="15">
    <source>
        <dbReference type="PROSITE" id="PS50222"/>
    </source>
</evidence>
<dbReference type="InterPro" id="IPR002067">
    <property type="entry name" value="MCP"/>
</dbReference>
<dbReference type="SUPFAM" id="SSF103506">
    <property type="entry name" value="Mitochondrial carrier"/>
    <property type="match status" value="1"/>
</dbReference>
<keyword evidence="3 13" id="KW-0813">Transport</keyword>
<comment type="subcellular location">
    <subcellularLocation>
        <location evidence="1">Mitochondrion inner membrane</location>
        <topology evidence="1">Multi-pass membrane protein</topology>
    </subcellularLocation>
</comment>
<dbReference type="SMART" id="SM00054">
    <property type="entry name" value="EFh"/>
    <property type="match status" value="2"/>
</dbReference>
<dbReference type="EnsemblMetazoa" id="CapteT181015">
    <property type="protein sequence ID" value="CapteP181015"/>
    <property type="gene ID" value="CapteG181015"/>
</dbReference>
<feature type="repeat" description="Solcar" evidence="12">
    <location>
        <begin position="267"/>
        <end position="352"/>
    </location>
</feature>
<evidence type="ECO:0000256" key="1">
    <source>
        <dbReference type="ARBA" id="ARBA00004448"/>
    </source>
</evidence>
<evidence type="ECO:0000256" key="10">
    <source>
        <dbReference type="ARBA" id="ARBA00023128"/>
    </source>
</evidence>
<dbReference type="InterPro" id="IPR002167">
    <property type="entry name" value="GDC-like"/>
</dbReference>
<keyword evidence="4 12" id="KW-0812">Transmembrane</keyword>
<dbReference type="PANTHER" id="PTHR24089">
    <property type="entry name" value="SOLUTE CARRIER FAMILY 25"/>
    <property type="match status" value="1"/>
</dbReference>
<protein>
    <recommendedName>
        <fullName evidence="15">EF-hand domain-containing protein</fullName>
    </recommendedName>
</protein>
<dbReference type="GO" id="GO:0005509">
    <property type="term" value="F:calcium ion binding"/>
    <property type="evidence" value="ECO:0007669"/>
    <property type="project" value="InterPro"/>
</dbReference>
<evidence type="ECO:0000313" key="16">
    <source>
        <dbReference type="EMBL" id="ELT87743.1"/>
    </source>
</evidence>
<evidence type="ECO:0000313" key="18">
    <source>
        <dbReference type="Proteomes" id="UP000014760"/>
    </source>
</evidence>
<evidence type="ECO:0000256" key="2">
    <source>
        <dbReference type="ARBA" id="ARBA00006375"/>
    </source>
</evidence>
<dbReference type="Gene3D" id="1.50.40.10">
    <property type="entry name" value="Mitochondrial carrier domain"/>
    <property type="match status" value="1"/>
</dbReference>
<keyword evidence="11 12" id="KW-0472">Membrane</keyword>
<keyword evidence="10" id="KW-0496">Mitochondrion</keyword>